<proteinExistence type="predicted"/>
<dbReference type="SUPFAM" id="SSF142906">
    <property type="entry name" value="YjbR-like"/>
    <property type="match status" value="1"/>
</dbReference>
<dbReference type="AlphaFoldDB" id="A0A5C6TPC3"/>
<gene>
    <name evidence="1" type="ORF">FRZ32_00610</name>
</gene>
<dbReference type="InterPro" id="IPR038056">
    <property type="entry name" value="YjbR-like_sf"/>
</dbReference>
<reference evidence="1 2" key="1">
    <citation type="journal article" date="2015" name="J. Microbiol.">
        <title>Sphingosinicella ginsenosidimutans sp. nov., with ginsenoside converting activity.</title>
        <authorList>
            <person name="Kim J.K."/>
            <person name="Kang M.S."/>
            <person name="Park S.C."/>
            <person name="Kim K.M."/>
            <person name="Choi K."/>
            <person name="Yoon M.H."/>
            <person name="Im W.T."/>
        </authorList>
    </citation>
    <scope>NUCLEOTIDE SEQUENCE [LARGE SCALE GENOMIC DNA]</scope>
    <source>
        <strain evidence="1 2">BS-11</strain>
    </source>
</reference>
<dbReference type="RefSeq" id="WP_147041672.1">
    <property type="nucleotide sequence ID" value="NZ_BAABIR010000001.1"/>
</dbReference>
<evidence type="ECO:0000313" key="2">
    <source>
        <dbReference type="Proteomes" id="UP000321249"/>
    </source>
</evidence>
<protein>
    <submittedName>
        <fullName evidence="1">MmcQ/YjbR family DNA-binding protein</fullName>
    </submittedName>
</protein>
<dbReference type="Proteomes" id="UP000321249">
    <property type="component" value="Unassembled WGS sequence"/>
</dbReference>
<comment type="caution">
    <text evidence="1">The sequence shown here is derived from an EMBL/GenBank/DDBJ whole genome shotgun (WGS) entry which is preliminary data.</text>
</comment>
<dbReference type="EMBL" id="VOQQ01000001">
    <property type="protein sequence ID" value="TXC62284.1"/>
    <property type="molecule type" value="Genomic_DNA"/>
</dbReference>
<accession>A0A5C6TPC3</accession>
<keyword evidence="2" id="KW-1185">Reference proteome</keyword>
<dbReference type="GO" id="GO:0003677">
    <property type="term" value="F:DNA binding"/>
    <property type="evidence" value="ECO:0007669"/>
    <property type="project" value="UniProtKB-KW"/>
</dbReference>
<organism evidence="1 2">
    <name type="scientific">Allosphingosinicella ginsenosidimutans</name>
    <dbReference type="NCBI Taxonomy" id="1176539"/>
    <lineage>
        <taxon>Bacteria</taxon>
        <taxon>Pseudomonadati</taxon>
        <taxon>Pseudomonadota</taxon>
        <taxon>Alphaproteobacteria</taxon>
        <taxon>Sphingomonadales</taxon>
        <taxon>Sphingomonadaceae</taxon>
        <taxon>Allosphingosinicella</taxon>
    </lineage>
</organism>
<name>A0A5C6TPC3_9SPHN</name>
<dbReference type="Pfam" id="PF04237">
    <property type="entry name" value="YjbR"/>
    <property type="match status" value="1"/>
</dbReference>
<sequence length="106" mass="11639">MATPEDFRRIALSFAGAEERAHMAHPDFRVGGKIFATLGSPDAAHGMVQLMPEQQALAIEAEPAAFRAASGAWGRGGSTLVRLEAVSHEWLERTLEWAWRKRAPTK</sequence>
<keyword evidence="1" id="KW-0238">DNA-binding</keyword>
<dbReference type="OrthoDB" id="277063at2"/>
<evidence type="ECO:0000313" key="1">
    <source>
        <dbReference type="EMBL" id="TXC62284.1"/>
    </source>
</evidence>
<dbReference type="InterPro" id="IPR058532">
    <property type="entry name" value="YjbR/MT2646/Rv2570-like"/>
</dbReference>